<dbReference type="Proteomes" id="UP000251186">
    <property type="component" value="Unassembled WGS sequence"/>
</dbReference>
<comment type="similarity">
    <text evidence="6">Belongs to the Vsr family.</text>
</comment>
<keyword evidence="1" id="KW-0540">Nuclease</keyword>
<dbReference type="Gene3D" id="3.40.960.10">
    <property type="entry name" value="VSR Endonuclease"/>
    <property type="match status" value="1"/>
</dbReference>
<protein>
    <submittedName>
        <fullName evidence="7">Very short patch repair protein</fullName>
        <ecNumber evidence="7">3.1.-.-</ecNumber>
    </submittedName>
</protein>
<evidence type="ECO:0000256" key="4">
    <source>
        <dbReference type="ARBA" id="ARBA00022801"/>
    </source>
</evidence>
<keyword evidence="2" id="KW-0255">Endonuclease</keyword>
<sequence>MKPKDVRTSAAMSRVRQAKTAPEERVARILRELGVAYRRNAKALPGKPDFANRSKGWAIQVHGCFWHQHDCKRGTLPAHNRDAWMAKFARNRARDVEVEEALKKLGLSVLTLWECETRQPTRLKEAISDHLTSVMLPTTTNYRL</sequence>
<dbReference type="SUPFAM" id="SSF52980">
    <property type="entry name" value="Restriction endonuclease-like"/>
    <property type="match status" value="1"/>
</dbReference>
<evidence type="ECO:0000256" key="3">
    <source>
        <dbReference type="ARBA" id="ARBA00022763"/>
    </source>
</evidence>
<dbReference type="InterPro" id="IPR011335">
    <property type="entry name" value="Restrct_endonuc-II-like"/>
</dbReference>
<accession>A0A2X1CNG8</accession>
<dbReference type="RefSeq" id="WP_112863615.1">
    <property type="nucleotide sequence ID" value="NZ_UAQP01000014.1"/>
</dbReference>
<evidence type="ECO:0000256" key="5">
    <source>
        <dbReference type="ARBA" id="ARBA00023204"/>
    </source>
</evidence>
<evidence type="ECO:0000313" key="7">
    <source>
        <dbReference type="EMBL" id="SPU55761.1"/>
    </source>
</evidence>
<dbReference type="GO" id="GO:0004519">
    <property type="term" value="F:endonuclease activity"/>
    <property type="evidence" value="ECO:0007669"/>
    <property type="project" value="UniProtKB-KW"/>
</dbReference>
<dbReference type="CDD" id="cd00221">
    <property type="entry name" value="Vsr"/>
    <property type="match status" value="1"/>
</dbReference>
<dbReference type="AlphaFoldDB" id="A0A2X1CNG8"/>
<name>A0A2X1CNG8_BREVE</name>
<gene>
    <name evidence="7" type="primary">vsr_2</name>
    <name evidence="7" type="ORF">NCTC11166_03163</name>
</gene>
<evidence type="ECO:0000256" key="2">
    <source>
        <dbReference type="ARBA" id="ARBA00022759"/>
    </source>
</evidence>
<keyword evidence="3" id="KW-0227">DNA damage</keyword>
<evidence type="ECO:0000256" key="6">
    <source>
        <dbReference type="ARBA" id="ARBA00029466"/>
    </source>
</evidence>
<keyword evidence="4 7" id="KW-0378">Hydrolase</keyword>
<dbReference type="EC" id="3.1.-.-" evidence="7"/>
<proteinExistence type="inferred from homology"/>
<keyword evidence="5" id="KW-0234">DNA repair</keyword>
<dbReference type="GO" id="GO:0016787">
    <property type="term" value="F:hydrolase activity"/>
    <property type="evidence" value="ECO:0007669"/>
    <property type="project" value="UniProtKB-KW"/>
</dbReference>
<evidence type="ECO:0000256" key="1">
    <source>
        <dbReference type="ARBA" id="ARBA00022722"/>
    </source>
</evidence>
<evidence type="ECO:0000313" key="8">
    <source>
        <dbReference type="Proteomes" id="UP000251186"/>
    </source>
</evidence>
<dbReference type="NCBIfam" id="TIGR00632">
    <property type="entry name" value="vsr"/>
    <property type="match status" value="1"/>
</dbReference>
<dbReference type="EMBL" id="UAQP01000014">
    <property type="protein sequence ID" value="SPU55761.1"/>
    <property type="molecule type" value="Genomic_DNA"/>
</dbReference>
<organism evidence="7 8">
    <name type="scientific">Brevundimonas vesicularis</name>
    <name type="common">Pseudomonas vesicularis</name>
    <dbReference type="NCBI Taxonomy" id="41276"/>
    <lineage>
        <taxon>Bacteria</taxon>
        <taxon>Pseudomonadati</taxon>
        <taxon>Pseudomonadota</taxon>
        <taxon>Alphaproteobacteria</taxon>
        <taxon>Caulobacterales</taxon>
        <taxon>Caulobacteraceae</taxon>
        <taxon>Brevundimonas</taxon>
    </lineage>
</organism>
<reference evidence="7 8" key="1">
    <citation type="submission" date="2018-06" db="EMBL/GenBank/DDBJ databases">
        <authorList>
            <consortium name="Pathogen Informatics"/>
            <person name="Doyle S."/>
        </authorList>
    </citation>
    <scope>NUCLEOTIDE SEQUENCE [LARGE SCALE GENOMIC DNA]</scope>
    <source>
        <strain evidence="7 8">NCTC11166</strain>
    </source>
</reference>
<dbReference type="GO" id="GO:0006298">
    <property type="term" value="P:mismatch repair"/>
    <property type="evidence" value="ECO:0007669"/>
    <property type="project" value="InterPro"/>
</dbReference>
<dbReference type="InterPro" id="IPR004603">
    <property type="entry name" value="DNA_mismatch_endonuc_vsr"/>
</dbReference>
<dbReference type="Pfam" id="PF03852">
    <property type="entry name" value="Vsr"/>
    <property type="match status" value="1"/>
</dbReference>